<keyword evidence="1" id="KW-0812">Transmembrane</keyword>
<reference evidence="2 3" key="1">
    <citation type="submission" date="2021-01" db="EMBL/GenBank/DDBJ databases">
        <title>Actinoplanes sp. nov. LDG1-06 isolated from lichen.</title>
        <authorList>
            <person name="Saeng-In P."/>
            <person name="Phongsopitanun W."/>
            <person name="Kanchanasin P."/>
            <person name="Yuki M."/>
            <person name="Kudo T."/>
            <person name="Ohkuma M."/>
            <person name="Tanasupawat S."/>
        </authorList>
    </citation>
    <scope>NUCLEOTIDE SEQUENCE [LARGE SCALE GENOMIC DNA]</scope>
    <source>
        <strain evidence="2 3">LDG1-06</strain>
    </source>
</reference>
<feature type="transmembrane region" description="Helical" evidence="1">
    <location>
        <begin position="28"/>
        <end position="47"/>
    </location>
</feature>
<keyword evidence="3" id="KW-1185">Reference proteome</keyword>
<keyword evidence="1" id="KW-0472">Membrane</keyword>
<feature type="transmembrane region" description="Helical" evidence="1">
    <location>
        <begin position="96"/>
        <end position="114"/>
    </location>
</feature>
<name>A0ABS2A334_9ACTN</name>
<evidence type="ECO:0000313" key="2">
    <source>
        <dbReference type="EMBL" id="MBM2614249.1"/>
    </source>
</evidence>
<dbReference type="Proteomes" id="UP000632138">
    <property type="component" value="Unassembled WGS sequence"/>
</dbReference>
<accession>A0ABS2A334</accession>
<evidence type="ECO:0000313" key="3">
    <source>
        <dbReference type="Proteomes" id="UP000632138"/>
    </source>
</evidence>
<feature type="transmembrane region" description="Helical" evidence="1">
    <location>
        <begin position="180"/>
        <end position="199"/>
    </location>
</feature>
<feature type="transmembrane region" description="Helical" evidence="1">
    <location>
        <begin position="156"/>
        <end position="174"/>
    </location>
</feature>
<sequence>MSVTVNPAPARTDDPTTRATATAVRRTGWLVAAGAAIWAGATALYSPQTTDPVGVVVTDLGALPFQIGLFALVTMQLRTAATGTSRVARGMLRVEYALLTLATLWTVLHAALPGSRDAVWMHVLDMFWPLSMLGMFVIGVKIALTGRWKGLARGWPLVAESWAVVCVPIMGIFGMGIGQIAAVTHLLIGYTTLGVILALRPHLTGARD</sequence>
<gene>
    <name evidence="2" type="ORF">JIG36_01605</name>
</gene>
<keyword evidence="1" id="KW-1133">Transmembrane helix</keyword>
<proteinExistence type="predicted"/>
<organism evidence="2 3">
    <name type="scientific">Paractinoplanes ovalisporus</name>
    <dbReference type="NCBI Taxonomy" id="2810368"/>
    <lineage>
        <taxon>Bacteria</taxon>
        <taxon>Bacillati</taxon>
        <taxon>Actinomycetota</taxon>
        <taxon>Actinomycetes</taxon>
        <taxon>Micromonosporales</taxon>
        <taxon>Micromonosporaceae</taxon>
        <taxon>Paractinoplanes</taxon>
    </lineage>
</organism>
<dbReference type="EMBL" id="JAENHP010000001">
    <property type="protein sequence ID" value="MBM2614249.1"/>
    <property type="molecule type" value="Genomic_DNA"/>
</dbReference>
<dbReference type="RefSeq" id="WP_203374157.1">
    <property type="nucleotide sequence ID" value="NZ_JAENHP010000001.1"/>
</dbReference>
<feature type="transmembrane region" description="Helical" evidence="1">
    <location>
        <begin position="126"/>
        <end position="144"/>
    </location>
</feature>
<evidence type="ECO:0000256" key="1">
    <source>
        <dbReference type="SAM" id="Phobius"/>
    </source>
</evidence>
<comment type="caution">
    <text evidence="2">The sequence shown here is derived from an EMBL/GenBank/DDBJ whole genome shotgun (WGS) entry which is preliminary data.</text>
</comment>
<feature type="transmembrane region" description="Helical" evidence="1">
    <location>
        <begin position="53"/>
        <end position="75"/>
    </location>
</feature>
<protein>
    <submittedName>
        <fullName evidence="2">Uncharacterized protein</fullName>
    </submittedName>
</protein>